<evidence type="ECO:0000256" key="7">
    <source>
        <dbReference type="ARBA" id="ARBA00022989"/>
    </source>
</evidence>
<evidence type="ECO:0000256" key="1">
    <source>
        <dbReference type="ARBA" id="ARBA00004651"/>
    </source>
</evidence>
<keyword evidence="3" id="KW-0813">Transport</keyword>
<protein>
    <recommendedName>
        <fullName evidence="9">Phosphate transport system permease protein PstA</fullName>
    </recommendedName>
</protein>
<keyword evidence="4 9" id="KW-1003">Cell membrane</keyword>
<proteinExistence type="inferred from homology"/>
<dbReference type="GO" id="GO:0005886">
    <property type="term" value="C:plasma membrane"/>
    <property type="evidence" value="ECO:0007669"/>
    <property type="project" value="UniProtKB-SubCell"/>
</dbReference>
<gene>
    <name evidence="11" type="ORF">NIES267_01230</name>
</gene>
<keyword evidence="6 9" id="KW-0812">Transmembrane</keyword>
<keyword evidence="7 9" id="KW-1133">Transmembrane helix</keyword>
<feature type="transmembrane region" description="Helical" evidence="9">
    <location>
        <begin position="75"/>
        <end position="105"/>
    </location>
</feature>
<dbReference type="OrthoDB" id="9807065at2"/>
<dbReference type="InterPro" id="IPR035906">
    <property type="entry name" value="MetI-like_sf"/>
</dbReference>
<feature type="transmembrane region" description="Helical" evidence="9">
    <location>
        <begin position="117"/>
        <end position="142"/>
    </location>
</feature>
<dbReference type="GO" id="GO:0035435">
    <property type="term" value="P:phosphate ion transmembrane transport"/>
    <property type="evidence" value="ECO:0007669"/>
    <property type="project" value="InterPro"/>
</dbReference>
<evidence type="ECO:0000256" key="3">
    <source>
        <dbReference type="ARBA" id="ARBA00022448"/>
    </source>
</evidence>
<dbReference type="Proteomes" id="UP000218418">
    <property type="component" value="Chromosome"/>
</dbReference>
<evidence type="ECO:0000313" key="12">
    <source>
        <dbReference type="Proteomes" id="UP000218418"/>
    </source>
</evidence>
<dbReference type="InterPro" id="IPR005672">
    <property type="entry name" value="Phosphate_PstA"/>
</dbReference>
<name>A0A1Z4LHF9_9CYAN</name>
<dbReference type="InterPro" id="IPR051408">
    <property type="entry name" value="Phosphate_transprt_permease"/>
</dbReference>
<dbReference type="Gene3D" id="1.10.3720.10">
    <property type="entry name" value="MetI-like"/>
    <property type="match status" value="1"/>
</dbReference>
<dbReference type="PROSITE" id="PS50928">
    <property type="entry name" value="ABC_TM1"/>
    <property type="match status" value="1"/>
</dbReference>
<keyword evidence="5" id="KW-0592">Phosphate transport</keyword>
<dbReference type="CDD" id="cd06261">
    <property type="entry name" value="TM_PBP2"/>
    <property type="match status" value="1"/>
</dbReference>
<dbReference type="EMBL" id="AP018227">
    <property type="protein sequence ID" value="BAY80666.1"/>
    <property type="molecule type" value="Genomic_DNA"/>
</dbReference>
<keyword evidence="8 9" id="KW-0472">Membrane</keyword>
<evidence type="ECO:0000259" key="10">
    <source>
        <dbReference type="PROSITE" id="PS50928"/>
    </source>
</evidence>
<dbReference type="Pfam" id="PF00528">
    <property type="entry name" value="BPD_transp_1"/>
    <property type="match status" value="1"/>
</dbReference>
<dbReference type="NCBIfam" id="TIGR00974">
    <property type="entry name" value="3a0107s02c"/>
    <property type="match status" value="1"/>
</dbReference>
<feature type="transmembrane region" description="Helical" evidence="9">
    <location>
        <begin position="34"/>
        <end position="55"/>
    </location>
</feature>
<evidence type="ECO:0000256" key="6">
    <source>
        <dbReference type="ARBA" id="ARBA00022692"/>
    </source>
</evidence>
<reference evidence="11 12" key="1">
    <citation type="submission" date="2017-06" db="EMBL/GenBank/DDBJ databases">
        <title>Genome sequencing of cyanobaciteial culture collection at National Institute for Environmental Studies (NIES).</title>
        <authorList>
            <person name="Hirose Y."/>
            <person name="Shimura Y."/>
            <person name="Fujisawa T."/>
            <person name="Nakamura Y."/>
            <person name="Kawachi M."/>
        </authorList>
    </citation>
    <scope>NUCLEOTIDE SEQUENCE [LARGE SCALE GENOMIC DNA]</scope>
    <source>
        <strain evidence="11 12">NIES-267</strain>
    </source>
</reference>
<dbReference type="PANTHER" id="PTHR42922:SF1">
    <property type="entry name" value="PHOSPHATE TRANSPORT SYSTEM PERMEASE PROTEIN PSTA"/>
    <property type="match status" value="1"/>
</dbReference>
<comment type="subcellular location">
    <subcellularLocation>
        <location evidence="1 9">Cell membrane</location>
        <topology evidence="1 9">Multi-pass membrane protein</topology>
    </subcellularLocation>
</comment>
<organism evidence="11 12">
    <name type="scientific">Calothrix parasitica NIES-267</name>
    <dbReference type="NCBI Taxonomy" id="1973488"/>
    <lineage>
        <taxon>Bacteria</taxon>
        <taxon>Bacillati</taxon>
        <taxon>Cyanobacteriota</taxon>
        <taxon>Cyanophyceae</taxon>
        <taxon>Nostocales</taxon>
        <taxon>Calotrichaceae</taxon>
        <taxon>Calothrix</taxon>
    </lineage>
</organism>
<evidence type="ECO:0000313" key="11">
    <source>
        <dbReference type="EMBL" id="BAY80666.1"/>
    </source>
</evidence>
<feature type="transmembrane region" description="Helical" evidence="9">
    <location>
        <begin position="261"/>
        <end position="282"/>
    </location>
</feature>
<dbReference type="GO" id="GO:0005315">
    <property type="term" value="F:phosphate transmembrane transporter activity"/>
    <property type="evidence" value="ECO:0007669"/>
    <property type="project" value="InterPro"/>
</dbReference>
<evidence type="ECO:0000256" key="4">
    <source>
        <dbReference type="ARBA" id="ARBA00022475"/>
    </source>
</evidence>
<evidence type="ECO:0000256" key="2">
    <source>
        <dbReference type="ARBA" id="ARBA00007069"/>
    </source>
</evidence>
<evidence type="ECO:0000256" key="9">
    <source>
        <dbReference type="RuleBase" id="RU363043"/>
    </source>
</evidence>
<feature type="domain" description="ABC transmembrane type-1" evidence="10">
    <location>
        <begin position="80"/>
        <end position="283"/>
    </location>
</feature>
<evidence type="ECO:0000256" key="8">
    <source>
        <dbReference type="ARBA" id="ARBA00023136"/>
    </source>
</evidence>
<feature type="transmembrane region" description="Helical" evidence="9">
    <location>
        <begin position="148"/>
        <end position="173"/>
    </location>
</feature>
<dbReference type="PANTHER" id="PTHR42922">
    <property type="entry name" value="PHOSPHATE TRANSPORT SYSTEM PERMEASE PROTEIN PSTA"/>
    <property type="match status" value="1"/>
</dbReference>
<feature type="transmembrane region" description="Helical" evidence="9">
    <location>
        <begin position="194"/>
        <end position="216"/>
    </location>
</feature>
<dbReference type="SUPFAM" id="SSF161098">
    <property type="entry name" value="MetI-like"/>
    <property type="match status" value="1"/>
</dbReference>
<keyword evidence="12" id="KW-1185">Reference proteome</keyword>
<comment type="similarity">
    <text evidence="2 9">Belongs to the binding-protein-dependent transport system permease family. CysTW subfamily.</text>
</comment>
<dbReference type="AlphaFoldDB" id="A0A1Z4LHF9"/>
<accession>A0A1Z4LHF9</accession>
<sequence>MSARKRPEIDLSVAREVCSPLSPERFVFQYGMTAIAFFLTFLALLPLFSLVWEILGRGLSNLKPEMFVNQVIDFGFANAIFGTLKMVTIGSLFSIPVGVMTGIFLSEFGKGSKVAPIVRFVTTILAGVPSIVVGVFAYGVFIATTKQFSAVAGGFALGVIMLPVIALTTEEVLKLVPNSLRLASAALGGNRFQTTFRVVLAAGLPGITTATLLAIARASGETAPLIFTALFSNFWAKGLFEETASLPILIYRFYQDDRPEIFQLVWTASIVLVGLIVLLNLLSRIITSKKLK</sequence>
<dbReference type="InterPro" id="IPR000515">
    <property type="entry name" value="MetI-like"/>
</dbReference>
<evidence type="ECO:0000256" key="5">
    <source>
        <dbReference type="ARBA" id="ARBA00022592"/>
    </source>
</evidence>